<gene>
    <name evidence="4" type="ORF">LIER_04255</name>
</gene>
<dbReference type="Pfam" id="PF01486">
    <property type="entry name" value="K-box"/>
    <property type="match status" value="1"/>
</dbReference>
<proteinExistence type="predicted"/>
<dbReference type="EMBL" id="BAABME010000537">
    <property type="protein sequence ID" value="GAA0143609.1"/>
    <property type="molecule type" value="Genomic_DNA"/>
</dbReference>
<keyword evidence="1" id="KW-0175">Coiled coil</keyword>
<dbReference type="Proteomes" id="UP001454036">
    <property type="component" value="Unassembled WGS sequence"/>
</dbReference>
<evidence type="ECO:0000313" key="5">
    <source>
        <dbReference type="Proteomes" id="UP001454036"/>
    </source>
</evidence>
<name>A0AAV3NW21_LITER</name>
<dbReference type="PROSITE" id="PS51297">
    <property type="entry name" value="K_BOX"/>
    <property type="match status" value="1"/>
</dbReference>
<feature type="region of interest" description="Disordered" evidence="2">
    <location>
        <begin position="143"/>
        <end position="165"/>
    </location>
</feature>
<dbReference type="InterPro" id="IPR002487">
    <property type="entry name" value="TF_Kbox"/>
</dbReference>
<dbReference type="GO" id="GO:0003700">
    <property type="term" value="F:DNA-binding transcription factor activity"/>
    <property type="evidence" value="ECO:0007669"/>
    <property type="project" value="InterPro"/>
</dbReference>
<accession>A0AAV3NW21</accession>
<dbReference type="GO" id="GO:0005634">
    <property type="term" value="C:nucleus"/>
    <property type="evidence" value="ECO:0007669"/>
    <property type="project" value="InterPro"/>
</dbReference>
<feature type="domain" description="K-box" evidence="3">
    <location>
        <begin position="34"/>
        <end position="124"/>
    </location>
</feature>
<dbReference type="AlphaFoldDB" id="A0AAV3NW21"/>
<evidence type="ECO:0000313" key="4">
    <source>
        <dbReference type="EMBL" id="GAA0143609.1"/>
    </source>
</evidence>
<keyword evidence="5" id="KW-1185">Reference proteome</keyword>
<evidence type="ECO:0000256" key="1">
    <source>
        <dbReference type="SAM" id="Coils"/>
    </source>
</evidence>
<sequence length="187" mass="21268">MHQFNTFSMKEILGKYKVHSSNLDKIPQPPLGLQLVENSEHNKLSQEVAEKTSQLRQMRGEELQGLTIKELHHLEKTLETGLTKVLDKKNERFMDEIANLQKESTQLCEENDRLKRKMAMIKEGKRPLGLTIVDDVEDIQQVTEEGQSSESFTTNLSAPPSEDDYSDTSLKLGYASLLSFLLVFSIS</sequence>
<comment type="caution">
    <text evidence="4">The sequence shown here is derived from an EMBL/GenBank/DDBJ whole genome shotgun (WGS) entry which is preliminary data.</text>
</comment>
<organism evidence="4 5">
    <name type="scientific">Lithospermum erythrorhizon</name>
    <name type="common">Purple gromwell</name>
    <name type="synonym">Lithospermum officinale var. erythrorhizon</name>
    <dbReference type="NCBI Taxonomy" id="34254"/>
    <lineage>
        <taxon>Eukaryota</taxon>
        <taxon>Viridiplantae</taxon>
        <taxon>Streptophyta</taxon>
        <taxon>Embryophyta</taxon>
        <taxon>Tracheophyta</taxon>
        <taxon>Spermatophyta</taxon>
        <taxon>Magnoliopsida</taxon>
        <taxon>eudicotyledons</taxon>
        <taxon>Gunneridae</taxon>
        <taxon>Pentapetalae</taxon>
        <taxon>asterids</taxon>
        <taxon>lamiids</taxon>
        <taxon>Boraginales</taxon>
        <taxon>Boraginaceae</taxon>
        <taxon>Boraginoideae</taxon>
        <taxon>Lithospermeae</taxon>
        <taxon>Lithospermum</taxon>
    </lineage>
</organism>
<feature type="coiled-coil region" evidence="1">
    <location>
        <begin position="41"/>
        <end position="117"/>
    </location>
</feature>
<feature type="compositionally biased region" description="Polar residues" evidence="2">
    <location>
        <begin position="143"/>
        <end position="158"/>
    </location>
</feature>
<protein>
    <submittedName>
        <fullName evidence="4">MADS box transcription factor</fullName>
    </submittedName>
</protein>
<evidence type="ECO:0000259" key="3">
    <source>
        <dbReference type="PROSITE" id="PS51297"/>
    </source>
</evidence>
<reference evidence="4 5" key="1">
    <citation type="submission" date="2024-01" db="EMBL/GenBank/DDBJ databases">
        <title>The complete chloroplast genome sequence of Lithospermum erythrorhizon: insights into the phylogenetic relationship among Boraginaceae species and the maternal lineages of purple gromwells.</title>
        <authorList>
            <person name="Okada T."/>
            <person name="Watanabe K."/>
        </authorList>
    </citation>
    <scope>NUCLEOTIDE SEQUENCE [LARGE SCALE GENOMIC DNA]</scope>
</reference>
<evidence type="ECO:0000256" key="2">
    <source>
        <dbReference type="SAM" id="MobiDB-lite"/>
    </source>
</evidence>